<evidence type="ECO:0000256" key="7">
    <source>
        <dbReference type="ARBA" id="ARBA00022723"/>
    </source>
</evidence>
<comment type="similarity">
    <text evidence="4">Belongs to the biopterin-dependent aromatic amino acid hydroxylase family.</text>
</comment>
<evidence type="ECO:0000256" key="9">
    <source>
        <dbReference type="ARBA" id="ARBA00023004"/>
    </source>
</evidence>
<dbReference type="Gene3D" id="1.10.800.10">
    <property type="entry name" value="Aromatic amino acid hydroxylase"/>
    <property type="match status" value="1"/>
</dbReference>
<feature type="domain" description="Biopterin-dependent aromatic amino acid hydroxylase family profile" evidence="14">
    <location>
        <begin position="1"/>
        <end position="270"/>
    </location>
</feature>
<evidence type="ECO:0000256" key="11">
    <source>
        <dbReference type="ARBA" id="ARBA00023232"/>
    </source>
</evidence>
<dbReference type="InterPro" id="IPR019774">
    <property type="entry name" value="Aromatic-AA_hydroxylase_C"/>
</dbReference>
<dbReference type="InterPro" id="IPR001273">
    <property type="entry name" value="ArAA_hydroxylase"/>
</dbReference>
<dbReference type="CDD" id="cd03348">
    <property type="entry name" value="pro_PheOH"/>
    <property type="match status" value="1"/>
</dbReference>
<dbReference type="Pfam" id="PF00351">
    <property type="entry name" value="Biopterin_H"/>
    <property type="match status" value="1"/>
</dbReference>
<dbReference type="SUPFAM" id="SSF56534">
    <property type="entry name" value="Aromatic aminoacid monoxygenases, catalytic and oligomerization domains"/>
    <property type="match status" value="1"/>
</dbReference>
<comment type="pathway">
    <text evidence="3">Amino-acid degradation; L-phenylalanine degradation; acetoacetate and fumarate from L-phenylalanine: step 1/6.</text>
</comment>
<dbReference type="InterPro" id="IPR018301">
    <property type="entry name" value="ArAA_hydroxylase_Fe/CU_BS"/>
</dbReference>
<dbReference type="PANTHER" id="PTHR11473">
    <property type="entry name" value="AROMATIC AMINO ACID HYDROXYLASE"/>
    <property type="match status" value="1"/>
</dbReference>
<dbReference type="EC" id="1.14.16.1" evidence="5"/>
<evidence type="ECO:0000256" key="4">
    <source>
        <dbReference type="ARBA" id="ARBA00009712"/>
    </source>
</evidence>
<gene>
    <name evidence="15" type="ORF">DV711_02380</name>
</gene>
<evidence type="ECO:0000256" key="3">
    <source>
        <dbReference type="ARBA" id="ARBA00005088"/>
    </source>
</evidence>
<keyword evidence="11" id="KW-0585">Phenylalanine catabolism</keyword>
<keyword evidence="10 15" id="KW-0503">Monooxygenase</keyword>
<reference evidence="15 16" key="1">
    <citation type="submission" date="2018-07" db="EMBL/GenBank/DDBJ databases">
        <title>Motiliproteus coralliicola sp. nov., a bacterium isolated from Coral.</title>
        <authorList>
            <person name="Wang G."/>
        </authorList>
    </citation>
    <scope>NUCLEOTIDE SEQUENCE [LARGE SCALE GENOMIC DNA]</scope>
    <source>
        <strain evidence="15 16">C34</strain>
    </source>
</reference>
<dbReference type="PROSITE" id="PS00367">
    <property type="entry name" value="BH4_AAA_HYDROXYL_1"/>
    <property type="match status" value="1"/>
</dbReference>
<comment type="catalytic activity">
    <reaction evidence="1">
        <text>(6R)-L-erythro-5,6,7,8-tetrahydrobiopterin + L-phenylalanine + O2 = (4aS,6R)-4a-hydroxy-L-erythro-5,6,7,8-tetrahydrobiopterin + L-tyrosine</text>
        <dbReference type="Rhea" id="RHEA:20273"/>
        <dbReference type="ChEBI" id="CHEBI:15379"/>
        <dbReference type="ChEBI" id="CHEBI:15642"/>
        <dbReference type="ChEBI" id="CHEBI:58095"/>
        <dbReference type="ChEBI" id="CHEBI:58315"/>
        <dbReference type="ChEBI" id="CHEBI:59560"/>
        <dbReference type="EC" id="1.14.16.1"/>
    </reaction>
</comment>
<sequence>MKSASTYRARQPDRHGLIEYPDEENQTWQRLMERQLPILPGRACPEYLDGLERLQLPVDRIPQLPEINRVLERCSGWQVSPVPALISFDKFFELLANQRFPVATFIRRADEIDYLQEPDIYHEIFGHCPMLTHPRFAEFTQTYGRLGAKANPQQRAFLARLYWLTVEFGLIRTDDGIRIYGGGILSSHAETLYCLEQPKPDPEARPIHQDFDLQTVLRTPYRIDILQPIYFVINNLDTLWQLARRNLLDDVAKAQQRGLLAPLFEPVKAS</sequence>
<feature type="binding site" evidence="13">
    <location>
        <position position="122"/>
    </location>
    <ligand>
        <name>Fe cation</name>
        <dbReference type="ChEBI" id="CHEBI:24875"/>
    </ligand>
</feature>
<feature type="binding site" evidence="13">
    <location>
        <position position="127"/>
    </location>
    <ligand>
        <name>Fe cation</name>
        <dbReference type="ChEBI" id="CHEBI:24875"/>
    </ligand>
</feature>
<comment type="cofactor">
    <cofactor evidence="2 13">
        <name>Fe(2+)</name>
        <dbReference type="ChEBI" id="CHEBI:29033"/>
    </cofactor>
</comment>
<keyword evidence="9 13" id="KW-0408">Iron</keyword>
<dbReference type="Proteomes" id="UP000253769">
    <property type="component" value="Unassembled WGS sequence"/>
</dbReference>
<keyword evidence="8 15" id="KW-0560">Oxidoreductase</keyword>
<comment type="caution">
    <text evidence="15">The sequence shown here is derived from an EMBL/GenBank/DDBJ whole genome shotgun (WGS) entry which is preliminary data.</text>
</comment>
<dbReference type="GO" id="GO:0006559">
    <property type="term" value="P:L-phenylalanine catabolic process"/>
    <property type="evidence" value="ECO:0007669"/>
    <property type="project" value="UniProtKB-UniPathway"/>
</dbReference>
<dbReference type="OrthoDB" id="9780502at2"/>
<name>A0A369WY87_9GAMM</name>
<dbReference type="PROSITE" id="PS51410">
    <property type="entry name" value="BH4_AAA_HYDROXYL_2"/>
    <property type="match status" value="1"/>
</dbReference>
<evidence type="ECO:0000256" key="5">
    <source>
        <dbReference type="ARBA" id="ARBA00011995"/>
    </source>
</evidence>
<dbReference type="InterPro" id="IPR036951">
    <property type="entry name" value="ArAA_hydroxylase_sf"/>
</dbReference>
<dbReference type="InterPro" id="IPR036329">
    <property type="entry name" value="Aro-AA_hydroxylase_C_sf"/>
</dbReference>
<keyword evidence="16" id="KW-1185">Reference proteome</keyword>
<dbReference type="NCBIfam" id="TIGR01267">
    <property type="entry name" value="Phe4hydrox_mono"/>
    <property type="match status" value="1"/>
</dbReference>
<dbReference type="PRINTS" id="PR00372">
    <property type="entry name" value="FYWHYDRXLASE"/>
</dbReference>
<proteinExistence type="inferred from homology"/>
<dbReference type="InterPro" id="IPR005960">
    <property type="entry name" value="Phe-4-hydroxylase_mono"/>
</dbReference>
<evidence type="ECO:0000256" key="8">
    <source>
        <dbReference type="ARBA" id="ARBA00023002"/>
    </source>
</evidence>
<dbReference type="UniPathway" id="UPA00139">
    <property type="reaction ID" value="UER00337"/>
</dbReference>
<dbReference type="SMR" id="A0A369WY87"/>
<dbReference type="AlphaFoldDB" id="A0A369WY87"/>
<protein>
    <recommendedName>
        <fullName evidence="6">Phenylalanine-4-hydroxylase</fullName>
        <ecNumber evidence="5">1.14.16.1</ecNumber>
    </recommendedName>
    <alternativeName>
        <fullName evidence="12">Phe-4-monooxygenase</fullName>
    </alternativeName>
</protein>
<dbReference type="NCBIfam" id="NF008877">
    <property type="entry name" value="PRK11913.1-2"/>
    <property type="match status" value="1"/>
</dbReference>
<evidence type="ECO:0000259" key="14">
    <source>
        <dbReference type="PROSITE" id="PS51410"/>
    </source>
</evidence>
<accession>A0A369WY87</accession>
<evidence type="ECO:0000256" key="2">
    <source>
        <dbReference type="ARBA" id="ARBA00001954"/>
    </source>
</evidence>
<organism evidence="15 16">
    <name type="scientific">Motiliproteus coralliicola</name>
    <dbReference type="NCBI Taxonomy" id="2283196"/>
    <lineage>
        <taxon>Bacteria</taxon>
        <taxon>Pseudomonadati</taxon>
        <taxon>Pseudomonadota</taxon>
        <taxon>Gammaproteobacteria</taxon>
        <taxon>Oceanospirillales</taxon>
        <taxon>Oceanospirillaceae</taxon>
        <taxon>Motiliproteus</taxon>
    </lineage>
</organism>
<keyword evidence="7 13" id="KW-0479">Metal-binding</keyword>
<evidence type="ECO:0000256" key="10">
    <source>
        <dbReference type="ARBA" id="ARBA00023033"/>
    </source>
</evidence>
<dbReference type="EMBL" id="QQOH01000001">
    <property type="protein sequence ID" value="RDE24455.1"/>
    <property type="molecule type" value="Genomic_DNA"/>
</dbReference>
<dbReference type="GO" id="GO:0004505">
    <property type="term" value="F:phenylalanine 4-monooxygenase activity"/>
    <property type="evidence" value="ECO:0007669"/>
    <property type="project" value="UniProtKB-EC"/>
</dbReference>
<dbReference type="PANTHER" id="PTHR11473:SF24">
    <property type="entry name" value="PHENYLALANINE-4-HYDROXYLASE"/>
    <property type="match status" value="1"/>
</dbReference>
<evidence type="ECO:0000256" key="6">
    <source>
        <dbReference type="ARBA" id="ARBA00020276"/>
    </source>
</evidence>
<dbReference type="GO" id="GO:0005506">
    <property type="term" value="F:iron ion binding"/>
    <property type="evidence" value="ECO:0007669"/>
    <property type="project" value="InterPro"/>
</dbReference>
<dbReference type="RefSeq" id="WP_114694042.1">
    <property type="nucleotide sequence ID" value="NZ_QQOH01000001.1"/>
</dbReference>
<evidence type="ECO:0000313" key="16">
    <source>
        <dbReference type="Proteomes" id="UP000253769"/>
    </source>
</evidence>
<evidence type="ECO:0000256" key="13">
    <source>
        <dbReference type="PIRSR" id="PIRSR601273-2"/>
    </source>
</evidence>
<feature type="binding site" evidence="13">
    <location>
        <position position="167"/>
    </location>
    <ligand>
        <name>Fe cation</name>
        <dbReference type="ChEBI" id="CHEBI:24875"/>
    </ligand>
</feature>
<evidence type="ECO:0000256" key="1">
    <source>
        <dbReference type="ARBA" id="ARBA00001060"/>
    </source>
</evidence>
<evidence type="ECO:0000256" key="12">
    <source>
        <dbReference type="ARBA" id="ARBA00029922"/>
    </source>
</evidence>
<evidence type="ECO:0000313" key="15">
    <source>
        <dbReference type="EMBL" id="RDE24455.1"/>
    </source>
</evidence>